<evidence type="ECO:0000256" key="1">
    <source>
        <dbReference type="ARBA" id="ARBA00022485"/>
    </source>
</evidence>
<dbReference type="PANTHER" id="PTHR11472">
    <property type="entry name" value="DNA REPAIR DEAD HELICASE RAD3/XP-D SUBFAMILY MEMBER"/>
    <property type="match status" value="1"/>
</dbReference>
<dbReference type="InterPro" id="IPR011604">
    <property type="entry name" value="PDDEXK-like_dom_sf"/>
</dbReference>
<dbReference type="InterPro" id="IPR045028">
    <property type="entry name" value="DinG/Rad3-like"/>
</dbReference>
<keyword evidence="11" id="KW-0411">Iron-sulfur</keyword>
<proteinExistence type="inferred from homology"/>
<keyword evidence="9" id="KW-0067">ATP-binding</keyword>
<keyword evidence="3" id="KW-0479">Metal-binding</keyword>
<keyword evidence="12" id="KW-0238">DNA-binding</keyword>
<evidence type="ECO:0000256" key="5">
    <source>
        <dbReference type="ARBA" id="ARBA00022763"/>
    </source>
</evidence>
<sequence>MITNPITSGGDRINHIGIRDLVEFTLRSGDLNAKLNSNNTAKQGAKIHRKLQNSKYKAFETEYYLDNTLKINDIDFKIEGRADGVLIKDKDAEIIEIKTSDVQYDQLSESMTTLYWAQAKVYAHFLMLKEPILKSVKLTLCYVQTPDEDITTESVKISKDDAKTFFNELINEYEEWLKLRTDIIKQRNQTANQMPFPFEQFRDGQRQFSAVVYKTIVNHKHLFAQAPTGTGKTISTLFPAIKSMGENVANRIFYLTAKQSTRVVASEAVDLMMDKGLFIKTITLTAKDTITFDAERNLKPEDNPYMIGYYDRLKPAIKDILTNHNQITRAVIEEYAEKYQIDPFEFSLDVSQFCDIIICDYNYLFDPQVHLQRFFTVEDPDNIFLIDEAHNLVSRSRDMYSAAVSNEKLDELIEETDDNEDIERLHKAFKNFKQSFTINAKILTDSDEEYIHLDNPLSAFGKQVNKLCDVINDWLGRDDRDEDLSDLVVDFYFSLLSYQRIAELYDDTFKTRLFYDRNHNVIIKLFCMDPSPFIGESLQLGGSAILFSATLSPMDYYQRVLGDEEDSITYEIQSPFNPANQQVIVTNYIETTYAKRPASIQPIINTINALIESKPGHYLIFLPSNRYLSDVVEAFQKQHPLVETAIQTADMTPEERQDYIDKFKENSDKTLVGFALLGGIFCEGIDLKYNQLIGVGIVSVGLPGLNPENDLIRYFFDAENGHGFDFAYQLPGLNNVFQAAGRLIRTNQDIGNVILMDQRFSQNRYQKLFPDNWHAGNLIKSFNQNQTKQALDNFWKMHK</sequence>
<dbReference type="EMBL" id="BAABVV010000036">
    <property type="protein sequence ID" value="GAA6114505.1"/>
    <property type="molecule type" value="Genomic_DNA"/>
</dbReference>
<keyword evidence="4" id="KW-0547">Nucleotide-binding</keyword>
<dbReference type="Gene3D" id="1.10.30.20">
    <property type="entry name" value="Bacterial XPD DNA helicase, FeS cluster domain"/>
    <property type="match status" value="1"/>
</dbReference>
<gene>
    <name evidence="17" type="ORF">AP20H10_08680</name>
</gene>
<evidence type="ECO:0000313" key="18">
    <source>
        <dbReference type="Proteomes" id="UP001438112"/>
    </source>
</evidence>
<dbReference type="InterPro" id="IPR038726">
    <property type="entry name" value="PDDEXK_AddAB-type"/>
</dbReference>
<evidence type="ECO:0000256" key="2">
    <source>
        <dbReference type="ARBA" id="ARBA00022722"/>
    </source>
</evidence>
<keyword evidence="18" id="KW-1185">Reference proteome</keyword>
<feature type="domain" description="Helicase ATP-binding" evidence="16">
    <location>
        <begin position="191"/>
        <end position="454"/>
    </location>
</feature>
<keyword evidence="14" id="KW-0413">Isomerase</keyword>
<dbReference type="InterPro" id="IPR042493">
    <property type="entry name" value="XPD_DNA_FeS"/>
</dbReference>
<dbReference type="GO" id="GO:0004386">
    <property type="term" value="F:helicase activity"/>
    <property type="evidence" value="ECO:0007669"/>
    <property type="project" value="UniProtKB-KW"/>
</dbReference>
<comment type="similarity">
    <text evidence="15">Belongs to the helicase family. DinG subfamily.</text>
</comment>
<keyword evidence="13" id="KW-0234">DNA repair</keyword>
<evidence type="ECO:0000313" key="17">
    <source>
        <dbReference type="EMBL" id="GAA6114505.1"/>
    </source>
</evidence>
<dbReference type="InterPro" id="IPR027417">
    <property type="entry name" value="P-loop_NTPase"/>
</dbReference>
<evidence type="ECO:0000256" key="7">
    <source>
        <dbReference type="ARBA" id="ARBA00022806"/>
    </source>
</evidence>
<evidence type="ECO:0000256" key="10">
    <source>
        <dbReference type="ARBA" id="ARBA00023004"/>
    </source>
</evidence>
<keyword evidence="7 17" id="KW-0347">Helicase</keyword>
<dbReference type="SMART" id="SM00488">
    <property type="entry name" value="DEXDc2"/>
    <property type="match status" value="1"/>
</dbReference>
<evidence type="ECO:0000256" key="8">
    <source>
        <dbReference type="ARBA" id="ARBA00022839"/>
    </source>
</evidence>
<keyword evidence="8" id="KW-0269">Exonuclease</keyword>
<evidence type="ECO:0000256" key="12">
    <source>
        <dbReference type="ARBA" id="ARBA00023125"/>
    </source>
</evidence>
<evidence type="ECO:0000256" key="9">
    <source>
        <dbReference type="ARBA" id="ARBA00022840"/>
    </source>
</evidence>
<reference evidence="17 18" key="1">
    <citation type="submission" date="2024-03" db="EMBL/GenBank/DDBJ databases">
        <title>Inconsistent identification of Apilactobacillus kunkeei-related strains obtained by well-developed overall genome related indices.</title>
        <authorList>
            <person name="Maeno S."/>
            <person name="Endo A."/>
        </authorList>
    </citation>
    <scope>NUCLEOTIDE SEQUENCE [LARGE SCALE GENOMIC DNA]</scope>
    <source>
        <strain evidence="17 18">20H-10</strain>
    </source>
</reference>
<protein>
    <submittedName>
        <fullName evidence="17">ATP-dependent DNA helicase</fullName>
    </submittedName>
</protein>
<dbReference type="Pfam" id="PF13307">
    <property type="entry name" value="Helicase_C_2"/>
    <property type="match status" value="1"/>
</dbReference>
<dbReference type="Gene3D" id="3.90.320.10">
    <property type="match status" value="1"/>
</dbReference>
<keyword evidence="2" id="KW-0540">Nuclease</keyword>
<evidence type="ECO:0000256" key="14">
    <source>
        <dbReference type="ARBA" id="ARBA00023235"/>
    </source>
</evidence>
<evidence type="ECO:0000256" key="13">
    <source>
        <dbReference type="ARBA" id="ARBA00023204"/>
    </source>
</evidence>
<dbReference type="Pfam" id="PF06733">
    <property type="entry name" value="DEAD_2"/>
    <property type="match status" value="1"/>
</dbReference>
<evidence type="ECO:0000256" key="11">
    <source>
        <dbReference type="ARBA" id="ARBA00023014"/>
    </source>
</evidence>
<dbReference type="Gene3D" id="1.10.275.40">
    <property type="match status" value="1"/>
</dbReference>
<dbReference type="InterPro" id="IPR014013">
    <property type="entry name" value="Helic_SF1/SF2_ATP-bd_DinG/Rad3"/>
</dbReference>
<keyword evidence="5" id="KW-0227">DNA damage</keyword>
<comment type="caution">
    <text evidence="17">The sequence shown here is derived from an EMBL/GenBank/DDBJ whole genome shotgun (WGS) entry which is preliminary data.</text>
</comment>
<evidence type="ECO:0000256" key="4">
    <source>
        <dbReference type="ARBA" id="ARBA00022741"/>
    </source>
</evidence>
<dbReference type="Proteomes" id="UP001438112">
    <property type="component" value="Unassembled WGS sequence"/>
</dbReference>
<keyword evidence="10" id="KW-0408">Iron</keyword>
<keyword evidence="6" id="KW-0378">Hydrolase</keyword>
<name>A0ABP9ZI82_9LACO</name>
<dbReference type="SMART" id="SM00491">
    <property type="entry name" value="HELICc2"/>
    <property type="match status" value="1"/>
</dbReference>
<organism evidence="17 18">
    <name type="scientific">Apilactobacillus apinorum</name>
    <dbReference type="NCBI Taxonomy" id="1218495"/>
    <lineage>
        <taxon>Bacteria</taxon>
        <taxon>Bacillati</taxon>
        <taxon>Bacillota</taxon>
        <taxon>Bacilli</taxon>
        <taxon>Lactobacillales</taxon>
        <taxon>Lactobacillaceae</taxon>
        <taxon>Apilactobacillus</taxon>
    </lineage>
</organism>
<dbReference type="PANTHER" id="PTHR11472:SF34">
    <property type="entry name" value="REGULATOR OF TELOMERE ELONGATION HELICASE 1"/>
    <property type="match status" value="1"/>
</dbReference>
<dbReference type="InterPro" id="IPR010614">
    <property type="entry name" value="RAD3-like_helicase_DEAD"/>
</dbReference>
<dbReference type="SUPFAM" id="SSF52540">
    <property type="entry name" value="P-loop containing nucleoside triphosphate hydrolases"/>
    <property type="match status" value="1"/>
</dbReference>
<evidence type="ECO:0000256" key="3">
    <source>
        <dbReference type="ARBA" id="ARBA00022723"/>
    </source>
</evidence>
<dbReference type="InterPro" id="IPR006555">
    <property type="entry name" value="ATP-dep_Helicase_C"/>
</dbReference>
<dbReference type="RefSeq" id="WP_353318052.1">
    <property type="nucleotide sequence ID" value="NZ_BAABVV010000036.1"/>
</dbReference>
<dbReference type="InterPro" id="IPR006554">
    <property type="entry name" value="Helicase-like_DEXD_c2"/>
</dbReference>
<dbReference type="Gene3D" id="3.40.50.300">
    <property type="entry name" value="P-loop containing nucleotide triphosphate hydrolases"/>
    <property type="match status" value="2"/>
</dbReference>
<dbReference type="PROSITE" id="PS51193">
    <property type="entry name" value="HELICASE_ATP_BIND_2"/>
    <property type="match status" value="1"/>
</dbReference>
<evidence type="ECO:0000259" key="16">
    <source>
        <dbReference type="PROSITE" id="PS51193"/>
    </source>
</evidence>
<evidence type="ECO:0000256" key="6">
    <source>
        <dbReference type="ARBA" id="ARBA00022801"/>
    </source>
</evidence>
<dbReference type="Pfam" id="PF12705">
    <property type="entry name" value="PDDEXK_1"/>
    <property type="match status" value="1"/>
</dbReference>
<evidence type="ECO:0000256" key="15">
    <source>
        <dbReference type="ARBA" id="ARBA00038058"/>
    </source>
</evidence>
<accession>A0ABP9ZI82</accession>
<keyword evidence="1" id="KW-0004">4Fe-4S</keyword>